<protein>
    <submittedName>
        <fullName evidence="3">Uncharacterized protein</fullName>
    </submittedName>
</protein>
<name>A0A9W8K565_9AGAR</name>
<evidence type="ECO:0000256" key="2">
    <source>
        <dbReference type="ARBA" id="ARBA00022679"/>
    </source>
</evidence>
<comment type="caution">
    <text evidence="3">The sequence shown here is derived from an EMBL/GenBank/DDBJ whole genome shotgun (WGS) entry which is preliminary data.</text>
</comment>
<accession>A0A9W8K565</accession>
<dbReference type="Pfam" id="PF11991">
    <property type="entry name" value="Trp_DMAT"/>
    <property type="match status" value="1"/>
</dbReference>
<evidence type="ECO:0000313" key="3">
    <source>
        <dbReference type="EMBL" id="KAJ3512850.1"/>
    </source>
</evidence>
<proteinExistence type="inferred from homology"/>
<sequence length="187" mass="20853">MLQSLRKVGCVKSFDSTWTDVCHDTLLCSSPTVRTSQFFFGGDFAPTGMVGKVYYLPQARARITGESEDQLVTECMTRLGLSVSWSAVLSYMSSLPRETRPSTEMVSVDCLEPSRNRLKVYFRAHDHTLSAIEHHMTLGGTLDGEVVQNTLRVVRNLWEFLFPGVGRDQPLVPAGRQGVLPRVSDLL</sequence>
<keyword evidence="4" id="KW-1185">Reference proteome</keyword>
<dbReference type="SFLD" id="SFLDS00036">
    <property type="entry name" value="Aromatic_Prenyltransferase"/>
    <property type="match status" value="1"/>
</dbReference>
<dbReference type="GO" id="GO:0016765">
    <property type="term" value="F:transferase activity, transferring alkyl or aryl (other than methyl) groups"/>
    <property type="evidence" value="ECO:0007669"/>
    <property type="project" value="InterPro"/>
</dbReference>
<dbReference type="InterPro" id="IPR033964">
    <property type="entry name" value="ABBA"/>
</dbReference>
<gene>
    <name evidence="3" type="ORF">NLJ89_g3285</name>
</gene>
<dbReference type="GO" id="GO:0009820">
    <property type="term" value="P:alkaloid metabolic process"/>
    <property type="evidence" value="ECO:0007669"/>
    <property type="project" value="InterPro"/>
</dbReference>
<evidence type="ECO:0000256" key="1">
    <source>
        <dbReference type="ARBA" id="ARBA00010209"/>
    </source>
</evidence>
<dbReference type="OrthoDB" id="3354387at2759"/>
<dbReference type="Proteomes" id="UP001148786">
    <property type="component" value="Unassembled WGS sequence"/>
</dbReference>
<keyword evidence="2" id="KW-0808">Transferase</keyword>
<comment type="similarity">
    <text evidence="1">Belongs to the tryptophan dimethylallyltransferase family.</text>
</comment>
<dbReference type="PANTHER" id="PTHR40627">
    <property type="entry name" value="INDOLE PRENYLTRANSFERASE TDIB-RELATED"/>
    <property type="match status" value="1"/>
</dbReference>
<reference evidence="3" key="1">
    <citation type="submission" date="2022-07" db="EMBL/GenBank/DDBJ databases">
        <title>Genome Sequence of Agrocybe chaxingu.</title>
        <authorList>
            <person name="Buettner E."/>
        </authorList>
    </citation>
    <scope>NUCLEOTIDE SEQUENCE</scope>
    <source>
        <strain evidence="3">MP-N11</strain>
    </source>
</reference>
<dbReference type="AlphaFoldDB" id="A0A9W8K565"/>
<dbReference type="InterPro" id="IPR017795">
    <property type="entry name" value="ABBA_NscD-like"/>
</dbReference>
<organism evidence="3 4">
    <name type="scientific">Agrocybe chaxingu</name>
    <dbReference type="NCBI Taxonomy" id="84603"/>
    <lineage>
        <taxon>Eukaryota</taxon>
        <taxon>Fungi</taxon>
        <taxon>Dikarya</taxon>
        <taxon>Basidiomycota</taxon>
        <taxon>Agaricomycotina</taxon>
        <taxon>Agaricomycetes</taxon>
        <taxon>Agaricomycetidae</taxon>
        <taxon>Agaricales</taxon>
        <taxon>Agaricineae</taxon>
        <taxon>Strophariaceae</taxon>
        <taxon>Agrocybe</taxon>
    </lineage>
</organism>
<dbReference type="EMBL" id="JANKHO010000232">
    <property type="protein sequence ID" value="KAJ3512850.1"/>
    <property type="molecule type" value="Genomic_DNA"/>
</dbReference>
<evidence type="ECO:0000313" key="4">
    <source>
        <dbReference type="Proteomes" id="UP001148786"/>
    </source>
</evidence>
<dbReference type="PANTHER" id="PTHR40627:SF4">
    <property type="entry name" value="PRENYLTRANSFERASE ASQH1-RELATED"/>
    <property type="match status" value="1"/>
</dbReference>